<dbReference type="Pfam" id="PF00931">
    <property type="entry name" value="NB-ARC"/>
    <property type="match status" value="1"/>
</dbReference>
<dbReference type="GO" id="GO:0005524">
    <property type="term" value="F:ATP binding"/>
    <property type="evidence" value="ECO:0007669"/>
    <property type="project" value="UniProtKB-KW"/>
</dbReference>
<keyword evidence="1" id="KW-0547">Nucleotide-binding</keyword>
<feature type="non-terminal residue" evidence="5">
    <location>
        <position position="166"/>
    </location>
</feature>
<feature type="domain" description="NB-ARC" evidence="4">
    <location>
        <begin position="1"/>
        <end position="139"/>
    </location>
</feature>
<dbReference type="PANTHER" id="PTHR33463:SF198">
    <property type="entry name" value="RPP4C3"/>
    <property type="match status" value="1"/>
</dbReference>
<dbReference type="Gene3D" id="1.10.8.430">
    <property type="entry name" value="Helical domain of apoptotic protease-activating factors"/>
    <property type="match status" value="1"/>
</dbReference>
<accession>K4EY39</accession>
<dbReference type="PRINTS" id="PR00364">
    <property type="entry name" value="DISEASERSIST"/>
</dbReference>
<organism evidence="5">
    <name type="scientific">Rubus sp. LAK-2011</name>
    <dbReference type="NCBI Taxonomy" id="1111067"/>
    <lineage>
        <taxon>Eukaryota</taxon>
        <taxon>Viridiplantae</taxon>
        <taxon>Streptophyta</taxon>
        <taxon>Embryophyta</taxon>
        <taxon>Tracheophyta</taxon>
        <taxon>Spermatophyta</taxon>
        <taxon>Magnoliopsida</taxon>
        <taxon>eudicotyledons</taxon>
        <taxon>Gunneridae</taxon>
        <taxon>Pentapetalae</taxon>
        <taxon>rosids</taxon>
        <taxon>fabids</taxon>
        <taxon>Rosales</taxon>
        <taxon>Rosaceae</taxon>
        <taxon>Rosoideae</taxon>
        <taxon>Rosoideae incertae sedis</taxon>
        <taxon>Rubus</taxon>
    </lineage>
</organism>
<reference evidence="5" key="1">
    <citation type="submission" date="2011-10" db="EMBL/GenBank/DDBJ databases">
        <title>Identification and analysis of resistance gene analogs (RGAs) diversity in Rubus spp. Colombian germplasm.</title>
        <authorList>
            <person name="Afanador-Kafuri L."/>
            <person name="Alvarez E."/>
            <person name="Mejia J.F."/>
            <person name="Gonzalez A."/>
        </authorList>
    </citation>
    <scope>NUCLEOTIDE SEQUENCE</scope>
    <source>
        <tissue evidence="5">Leaf</tissue>
    </source>
</reference>
<proteinExistence type="predicted"/>
<sequence length="166" mass="18781">GGVGKTTLVKEIYKQVSEDKKLFDNVVILLDVKKDPDLEQIQKIIVEQLGMEILQNETKVGRASRLCGRIQDKKIFVILDDVQEKIDLEALGLPRLPTCKILLTFRTPQVFYEMGVDKVFQLDLLDKQDTWDLFVKMAGDVINQNRGIRDVAIKVAERCGGLPLAI</sequence>
<protein>
    <submittedName>
        <fullName evidence="5">Putative NBS-LRR disease resistance protein</fullName>
    </submittedName>
</protein>
<dbReference type="AlphaFoldDB" id="K4EY39"/>
<dbReference type="Gene3D" id="3.40.50.300">
    <property type="entry name" value="P-loop containing nucleotide triphosphate hydrolases"/>
    <property type="match status" value="1"/>
</dbReference>
<feature type="non-terminal residue" evidence="5">
    <location>
        <position position="1"/>
    </location>
</feature>
<dbReference type="GO" id="GO:0043531">
    <property type="term" value="F:ADP binding"/>
    <property type="evidence" value="ECO:0007669"/>
    <property type="project" value="InterPro"/>
</dbReference>
<dbReference type="GO" id="GO:0006952">
    <property type="term" value="P:defense response"/>
    <property type="evidence" value="ECO:0007669"/>
    <property type="project" value="UniProtKB-KW"/>
</dbReference>
<dbReference type="PANTHER" id="PTHR33463">
    <property type="entry name" value="NB-ARC DOMAIN-CONTAINING PROTEIN-RELATED"/>
    <property type="match status" value="1"/>
</dbReference>
<keyword evidence="2" id="KW-0611">Plant defense</keyword>
<dbReference type="InterPro" id="IPR027417">
    <property type="entry name" value="P-loop_NTPase"/>
</dbReference>
<name>K4EY39_9ROSA</name>
<keyword evidence="3" id="KW-0067">ATP-binding</keyword>
<dbReference type="EMBL" id="JN990364">
    <property type="protein sequence ID" value="AEW24027.1"/>
    <property type="molecule type" value="Genomic_DNA"/>
</dbReference>
<evidence type="ECO:0000259" key="4">
    <source>
        <dbReference type="Pfam" id="PF00931"/>
    </source>
</evidence>
<evidence type="ECO:0000256" key="2">
    <source>
        <dbReference type="ARBA" id="ARBA00022821"/>
    </source>
</evidence>
<evidence type="ECO:0000256" key="1">
    <source>
        <dbReference type="ARBA" id="ARBA00022741"/>
    </source>
</evidence>
<evidence type="ECO:0000256" key="3">
    <source>
        <dbReference type="ARBA" id="ARBA00022840"/>
    </source>
</evidence>
<dbReference type="InterPro" id="IPR042197">
    <property type="entry name" value="Apaf_helical"/>
</dbReference>
<dbReference type="SUPFAM" id="SSF52540">
    <property type="entry name" value="P-loop containing nucleoside triphosphate hydrolases"/>
    <property type="match status" value="1"/>
</dbReference>
<dbReference type="InterPro" id="IPR002182">
    <property type="entry name" value="NB-ARC"/>
</dbReference>
<dbReference type="InterPro" id="IPR050905">
    <property type="entry name" value="Plant_NBS-LRR"/>
</dbReference>
<evidence type="ECO:0000313" key="5">
    <source>
        <dbReference type="EMBL" id="AEW24027.1"/>
    </source>
</evidence>